<proteinExistence type="inferred from homology"/>
<reference evidence="2" key="1">
    <citation type="submission" date="2021-02" db="EMBL/GenBank/DDBJ databases">
        <authorList>
            <person name="Nowell W R."/>
        </authorList>
    </citation>
    <scope>NUCLEOTIDE SEQUENCE</scope>
</reference>
<dbReference type="Pfam" id="PF00067">
    <property type="entry name" value="p450"/>
    <property type="match status" value="1"/>
</dbReference>
<evidence type="ECO:0000313" key="5">
    <source>
        <dbReference type="EMBL" id="CAF4320705.1"/>
    </source>
</evidence>
<evidence type="ECO:0000313" key="2">
    <source>
        <dbReference type="EMBL" id="CAF1103606.1"/>
    </source>
</evidence>
<dbReference type="GO" id="GO:0004497">
    <property type="term" value="F:monooxygenase activity"/>
    <property type="evidence" value="ECO:0007669"/>
    <property type="project" value="InterPro"/>
</dbReference>
<dbReference type="InterPro" id="IPR001128">
    <property type="entry name" value="Cyt_P450"/>
</dbReference>
<dbReference type="EMBL" id="CAJNOK010037798">
    <property type="protein sequence ID" value="CAF1533379.1"/>
    <property type="molecule type" value="Genomic_DNA"/>
</dbReference>
<organism evidence="2 6">
    <name type="scientific">Didymodactylos carnosus</name>
    <dbReference type="NCBI Taxonomy" id="1234261"/>
    <lineage>
        <taxon>Eukaryota</taxon>
        <taxon>Metazoa</taxon>
        <taxon>Spiralia</taxon>
        <taxon>Gnathifera</taxon>
        <taxon>Rotifera</taxon>
        <taxon>Eurotatoria</taxon>
        <taxon>Bdelloidea</taxon>
        <taxon>Philodinida</taxon>
        <taxon>Philodinidae</taxon>
        <taxon>Didymodactylos</taxon>
    </lineage>
</organism>
<dbReference type="EMBL" id="CAJOBC010005573">
    <property type="protein sequence ID" value="CAF3868389.1"/>
    <property type="molecule type" value="Genomic_DNA"/>
</dbReference>
<protein>
    <recommendedName>
        <fullName evidence="7">Cytochrome P450</fullName>
    </recommendedName>
</protein>
<evidence type="ECO:0000313" key="4">
    <source>
        <dbReference type="EMBL" id="CAF3868389.1"/>
    </source>
</evidence>
<evidence type="ECO:0000313" key="3">
    <source>
        <dbReference type="EMBL" id="CAF1533379.1"/>
    </source>
</evidence>
<evidence type="ECO:0008006" key="7">
    <source>
        <dbReference type="Google" id="ProtNLM"/>
    </source>
</evidence>
<dbReference type="Gene3D" id="1.10.630.10">
    <property type="entry name" value="Cytochrome P450"/>
    <property type="match status" value="1"/>
</dbReference>
<evidence type="ECO:0000313" key="6">
    <source>
        <dbReference type="Proteomes" id="UP000663829"/>
    </source>
</evidence>
<dbReference type="Proteomes" id="UP000681722">
    <property type="component" value="Unassembled WGS sequence"/>
</dbReference>
<dbReference type="Proteomes" id="UP000677228">
    <property type="component" value="Unassembled WGS sequence"/>
</dbReference>
<comment type="caution">
    <text evidence="2">The sequence shown here is derived from an EMBL/GenBank/DDBJ whole genome shotgun (WGS) entry which is preliminary data.</text>
</comment>
<dbReference type="GO" id="GO:0016705">
    <property type="term" value="F:oxidoreductase activity, acting on paired donors, with incorporation or reduction of molecular oxygen"/>
    <property type="evidence" value="ECO:0007669"/>
    <property type="project" value="InterPro"/>
</dbReference>
<keyword evidence="6" id="KW-1185">Reference proteome</keyword>
<dbReference type="EMBL" id="CAJOBA010060061">
    <property type="protein sequence ID" value="CAF4320705.1"/>
    <property type="molecule type" value="Genomic_DNA"/>
</dbReference>
<gene>
    <name evidence="2" type="ORF">GPM918_LOCUS18873</name>
    <name evidence="3" type="ORF">OVA965_LOCUS38373</name>
    <name evidence="4" type="ORF">SRO942_LOCUS18871</name>
    <name evidence="5" type="ORF">TMI583_LOCUS39556</name>
</gene>
<dbReference type="GO" id="GO:0005506">
    <property type="term" value="F:iron ion binding"/>
    <property type="evidence" value="ECO:0007669"/>
    <property type="project" value="InterPro"/>
</dbReference>
<dbReference type="SUPFAM" id="SSF48264">
    <property type="entry name" value="Cytochrome P450"/>
    <property type="match status" value="1"/>
</dbReference>
<dbReference type="Proteomes" id="UP000663829">
    <property type="component" value="Unassembled WGS sequence"/>
</dbReference>
<dbReference type="InterPro" id="IPR036396">
    <property type="entry name" value="Cyt_P450_sf"/>
</dbReference>
<sequence length="183" mass="21359">MTQGIPVTPFIPLINGVKQTKMYVKQDRQMAEFIDMMNKYGKIYFTYFSLFPRLFIYDADYYQCLFKTNNSCLTRVRLSKYILSPLVDSNTILVVNDPLHSKNRKLIAPLFHSVNLHSMISLIVKQTDMLLNEWNNKINSSISDTKFTIKEIHKQFAQLILCIIVNCAFGKSLQFTKCFNDYV</sequence>
<dbReference type="Proteomes" id="UP000682733">
    <property type="component" value="Unassembled WGS sequence"/>
</dbReference>
<accession>A0A814PEG8</accession>
<dbReference type="AlphaFoldDB" id="A0A814PEG8"/>
<dbReference type="GO" id="GO:0020037">
    <property type="term" value="F:heme binding"/>
    <property type="evidence" value="ECO:0007669"/>
    <property type="project" value="InterPro"/>
</dbReference>
<name>A0A814PEG8_9BILA</name>
<dbReference type="EMBL" id="CAJNOQ010005572">
    <property type="protein sequence ID" value="CAF1103606.1"/>
    <property type="molecule type" value="Genomic_DNA"/>
</dbReference>
<comment type="similarity">
    <text evidence="1">Belongs to the cytochrome P450 family.</text>
</comment>
<evidence type="ECO:0000256" key="1">
    <source>
        <dbReference type="ARBA" id="ARBA00010617"/>
    </source>
</evidence>